<protein>
    <recommendedName>
        <fullName evidence="1">Tc1-like transposase DDE domain-containing protein</fullName>
    </recommendedName>
</protein>
<dbReference type="Proteomes" id="UP000054107">
    <property type="component" value="Unassembled WGS sequence"/>
</dbReference>
<dbReference type="AlphaFoldDB" id="A0A0B7NAP8"/>
<dbReference type="Gene3D" id="3.30.420.10">
    <property type="entry name" value="Ribonuclease H-like superfamily/Ribonuclease H"/>
    <property type="match status" value="1"/>
</dbReference>
<organism evidence="2 3">
    <name type="scientific">Parasitella parasitica</name>
    <dbReference type="NCBI Taxonomy" id="35722"/>
    <lineage>
        <taxon>Eukaryota</taxon>
        <taxon>Fungi</taxon>
        <taxon>Fungi incertae sedis</taxon>
        <taxon>Mucoromycota</taxon>
        <taxon>Mucoromycotina</taxon>
        <taxon>Mucoromycetes</taxon>
        <taxon>Mucorales</taxon>
        <taxon>Mucorineae</taxon>
        <taxon>Mucoraceae</taxon>
        <taxon>Parasitella</taxon>
    </lineage>
</organism>
<dbReference type="InterPro" id="IPR036397">
    <property type="entry name" value="RNaseH_sf"/>
</dbReference>
<name>A0A0B7NAP8_9FUNG</name>
<keyword evidence="3" id="KW-1185">Reference proteome</keyword>
<proteinExistence type="predicted"/>
<feature type="domain" description="Tc1-like transposase DDE" evidence="1">
    <location>
        <begin position="58"/>
        <end position="149"/>
    </location>
</feature>
<dbReference type="PANTHER" id="PTHR46564">
    <property type="entry name" value="TRANSPOSASE"/>
    <property type="match status" value="1"/>
</dbReference>
<dbReference type="Pfam" id="PF13358">
    <property type="entry name" value="DDE_3"/>
    <property type="match status" value="1"/>
</dbReference>
<gene>
    <name evidence="2" type="primary">PARPA_08707.1 scaffold 33736</name>
</gene>
<reference evidence="2 3" key="1">
    <citation type="submission" date="2014-09" db="EMBL/GenBank/DDBJ databases">
        <authorList>
            <person name="Ellenberger Sabrina"/>
        </authorList>
    </citation>
    <scope>NUCLEOTIDE SEQUENCE [LARGE SCALE GENOMIC DNA]</scope>
    <source>
        <strain evidence="2 3">CBS 412.66</strain>
    </source>
</reference>
<evidence type="ECO:0000313" key="3">
    <source>
        <dbReference type="Proteomes" id="UP000054107"/>
    </source>
</evidence>
<dbReference type="OrthoDB" id="2266637at2759"/>
<dbReference type="STRING" id="35722.A0A0B7NAP8"/>
<accession>A0A0B7NAP8</accession>
<dbReference type="EMBL" id="LN731291">
    <property type="protein sequence ID" value="CEP14524.1"/>
    <property type="molecule type" value="Genomic_DNA"/>
</dbReference>
<sequence>MAWSKKGERAIVETPTTRAKTTTILGAISPFGIINVKVRRPYEAPSKKRKLPGASRAIKTTGTVTGHYFNFVASTLNVMDEHEQFKNFYIIMDNVPIHTNVDIARYVVNRGYGCVYLPPYSPELNPIEQFWSVVKSKLKREKLLKKETLSSRISDASNSVLYSDLQGFCQYSASKWQVWFDKQPF</sequence>
<dbReference type="PANTHER" id="PTHR46564:SF1">
    <property type="entry name" value="TRANSPOSASE"/>
    <property type="match status" value="1"/>
</dbReference>
<evidence type="ECO:0000313" key="2">
    <source>
        <dbReference type="EMBL" id="CEP14524.1"/>
    </source>
</evidence>
<dbReference type="GO" id="GO:0003676">
    <property type="term" value="F:nucleic acid binding"/>
    <property type="evidence" value="ECO:0007669"/>
    <property type="project" value="InterPro"/>
</dbReference>
<evidence type="ECO:0000259" key="1">
    <source>
        <dbReference type="Pfam" id="PF13358"/>
    </source>
</evidence>
<dbReference type="InterPro" id="IPR038717">
    <property type="entry name" value="Tc1-like_DDE_dom"/>
</dbReference>